<dbReference type="InterPro" id="IPR000182">
    <property type="entry name" value="GNAT_dom"/>
</dbReference>
<accession>A0ABW3SRE5</accession>
<organism evidence="2 3">
    <name type="scientific">Pontibacter rugosus</name>
    <dbReference type="NCBI Taxonomy" id="1745966"/>
    <lineage>
        <taxon>Bacteria</taxon>
        <taxon>Pseudomonadati</taxon>
        <taxon>Bacteroidota</taxon>
        <taxon>Cytophagia</taxon>
        <taxon>Cytophagales</taxon>
        <taxon>Hymenobacteraceae</taxon>
        <taxon>Pontibacter</taxon>
    </lineage>
</organism>
<feature type="domain" description="N-acetyltransferase" evidence="1">
    <location>
        <begin position="346"/>
        <end position="498"/>
    </location>
</feature>
<dbReference type="CDD" id="cd04301">
    <property type="entry name" value="NAT_SF"/>
    <property type="match status" value="1"/>
</dbReference>
<gene>
    <name evidence="2" type="primary">pseG</name>
    <name evidence="2" type="ORF">ACFQ2O_11830</name>
</gene>
<dbReference type="Pfam" id="PF13302">
    <property type="entry name" value="Acetyltransf_3"/>
    <property type="match status" value="1"/>
</dbReference>
<proteinExistence type="predicted"/>
<dbReference type="PANTHER" id="PTHR46067">
    <property type="entry name" value="ACYL-COA N-ACYLTRANSFERASES (NAT) SUPERFAMILY PROTEIN"/>
    <property type="match status" value="1"/>
</dbReference>
<evidence type="ECO:0000313" key="3">
    <source>
        <dbReference type="Proteomes" id="UP001597094"/>
    </source>
</evidence>
<keyword evidence="3" id="KW-1185">Reference proteome</keyword>
<dbReference type="SUPFAM" id="SSF55729">
    <property type="entry name" value="Acyl-CoA N-acyltransferases (Nat)"/>
    <property type="match status" value="1"/>
</dbReference>
<evidence type="ECO:0000259" key="1">
    <source>
        <dbReference type="PROSITE" id="PS51186"/>
    </source>
</evidence>
<dbReference type="EC" id="3.6.1.57" evidence="2"/>
<dbReference type="InterPro" id="IPR016181">
    <property type="entry name" value="Acyl_CoA_acyltransferase"/>
</dbReference>
<name>A0ABW3SRE5_9BACT</name>
<dbReference type="Proteomes" id="UP001597094">
    <property type="component" value="Unassembled WGS sequence"/>
</dbReference>
<dbReference type="NCBIfam" id="TIGR03590">
    <property type="entry name" value="PseG"/>
    <property type="match status" value="1"/>
</dbReference>
<keyword evidence="2" id="KW-0378">Hydrolase</keyword>
<dbReference type="Gene3D" id="3.40.50.11190">
    <property type="match status" value="1"/>
</dbReference>
<dbReference type="InterPro" id="IPR020023">
    <property type="entry name" value="PseG"/>
</dbReference>
<dbReference type="PROSITE" id="PS51186">
    <property type="entry name" value="GNAT"/>
    <property type="match status" value="1"/>
</dbReference>
<dbReference type="EMBL" id="JBHTLD010000100">
    <property type="protein sequence ID" value="MFD1186895.1"/>
    <property type="molecule type" value="Genomic_DNA"/>
</dbReference>
<protein>
    <submittedName>
        <fullName evidence="2">UDP-2,4-diacetamido-2,4, 6-trideoxy-beta-L-altropyranose hydrolase</fullName>
        <ecNumber evidence="2">3.6.1.57</ecNumber>
    </submittedName>
</protein>
<dbReference type="Gene3D" id="3.40.630.30">
    <property type="match status" value="1"/>
</dbReference>
<dbReference type="RefSeq" id="WP_377527733.1">
    <property type="nucleotide sequence ID" value="NZ_JBHTLD010000100.1"/>
</dbReference>
<dbReference type="SUPFAM" id="SSF53756">
    <property type="entry name" value="UDP-Glycosyltransferase/glycogen phosphorylase"/>
    <property type="match status" value="1"/>
</dbReference>
<sequence length="498" mass="55602">MGLSKESKDVKQRIIFRADGNSQIGLGHVVRSLALAEMLREEFECIFAIQSPSKDLREQIQHTCHGLIALPACTPAEDRFTHELDAYISKEEIVVLDGYNFNTNYQLSIKAKGAALICIDDIHTYSFVADAVLNQAGGVKASLYTTSPYTKLLLGTDYALLRQPFMAAARQTRHQPAAPLQLLVSLGGADPANYTLKLAKELADTCSAQVNLVVGGAYQHLEELQQWLALYPAFALHRNLTADQMCRLMCQCAVAVTSSSGVAYEYAAVGGILYVLQTADNQAGLYSFLTENGIALRYEELKSHLSNRSLEELFREQVQIQRRYIDGYSDDRLREIFRRLSLATDLTFREVTEGDLLLVYEWNNDPEVRRRSFDSATILLESHTRWFKDKLADPHTVIYIAEVKGKPAAQIRFKVQNTTATLGYLISAEFRGKGLGHILLSKGVEQLLAQNPGILVVEGLVQRDNIASVRAFEKAGFTYGKPNKLHPDAHRFILEVKV</sequence>
<reference evidence="3" key="1">
    <citation type="journal article" date="2019" name="Int. J. Syst. Evol. Microbiol.">
        <title>The Global Catalogue of Microorganisms (GCM) 10K type strain sequencing project: providing services to taxonomists for standard genome sequencing and annotation.</title>
        <authorList>
            <consortium name="The Broad Institute Genomics Platform"/>
            <consortium name="The Broad Institute Genome Sequencing Center for Infectious Disease"/>
            <person name="Wu L."/>
            <person name="Ma J."/>
        </authorList>
    </citation>
    <scope>NUCLEOTIDE SEQUENCE [LARGE SCALE GENOMIC DNA]</scope>
    <source>
        <strain evidence="3">JCM 31319</strain>
    </source>
</reference>
<evidence type="ECO:0000313" key="2">
    <source>
        <dbReference type="EMBL" id="MFD1186895.1"/>
    </source>
</evidence>
<dbReference type="Gene3D" id="3.40.50.2000">
    <property type="entry name" value="Glycogen Phosphorylase B"/>
    <property type="match status" value="1"/>
</dbReference>
<comment type="caution">
    <text evidence="2">The sequence shown here is derived from an EMBL/GenBank/DDBJ whole genome shotgun (WGS) entry which is preliminary data.</text>
</comment>
<dbReference type="GO" id="GO:0016787">
    <property type="term" value="F:hydrolase activity"/>
    <property type="evidence" value="ECO:0007669"/>
    <property type="project" value="UniProtKB-KW"/>
</dbReference>
<dbReference type="PANTHER" id="PTHR46067:SF27">
    <property type="entry name" value="ACYL-COA N-ACYLTRANSFERASES (NAT) SUPERFAMILY PROTEIN"/>
    <property type="match status" value="1"/>
</dbReference>